<gene>
    <name evidence="4" type="ORF">GCM10010347_58010</name>
</gene>
<keyword evidence="1" id="KW-0808">Transferase</keyword>
<sequence>MIRNAVEADVPVIRSMIRELAEYERVPHEARATEEQLREALFGERPAAFAHVAETEEGEAVGFSLWFLSFSTWRGVHGIYLEDLYVRPGARGGGYGKALLAELARICGERGYERLEWSVLKWNEPTIAFYEALGARPQDEWTVYRLTDGALAGLAGLAGLAESGAAD</sequence>
<protein>
    <submittedName>
        <fullName evidence="4">N-acetyltransferase</fullName>
    </submittedName>
</protein>
<dbReference type="Gene3D" id="3.40.630.30">
    <property type="match status" value="1"/>
</dbReference>
<dbReference type="InterPro" id="IPR051016">
    <property type="entry name" value="Diverse_Substrate_AcTransf"/>
</dbReference>
<evidence type="ECO:0000259" key="3">
    <source>
        <dbReference type="PROSITE" id="PS51186"/>
    </source>
</evidence>
<dbReference type="PANTHER" id="PTHR10545">
    <property type="entry name" value="DIAMINE N-ACETYLTRANSFERASE"/>
    <property type="match status" value="1"/>
</dbReference>
<dbReference type="SUPFAM" id="SSF55729">
    <property type="entry name" value="Acyl-CoA N-acyltransferases (Nat)"/>
    <property type="match status" value="1"/>
</dbReference>
<dbReference type="EMBL" id="BMVP01000017">
    <property type="protein sequence ID" value="GHB79835.1"/>
    <property type="molecule type" value="Genomic_DNA"/>
</dbReference>
<dbReference type="PANTHER" id="PTHR10545:SF29">
    <property type="entry name" value="GH14572P-RELATED"/>
    <property type="match status" value="1"/>
</dbReference>
<dbReference type="InterPro" id="IPR016181">
    <property type="entry name" value="Acyl_CoA_acyltransferase"/>
</dbReference>
<organism evidence="4 5">
    <name type="scientific">Streptomyces cirratus</name>
    <dbReference type="NCBI Taxonomy" id="68187"/>
    <lineage>
        <taxon>Bacteria</taxon>
        <taxon>Bacillati</taxon>
        <taxon>Actinomycetota</taxon>
        <taxon>Actinomycetes</taxon>
        <taxon>Kitasatosporales</taxon>
        <taxon>Streptomycetaceae</taxon>
        <taxon>Streptomyces</taxon>
    </lineage>
</organism>
<dbReference type="InterPro" id="IPR000182">
    <property type="entry name" value="GNAT_dom"/>
</dbReference>
<dbReference type="Pfam" id="PF00583">
    <property type="entry name" value="Acetyltransf_1"/>
    <property type="match status" value="1"/>
</dbReference>
<keyword evidence="5" id="KW-1185">Reference proteome</keyword>
<keyword evidence="2" id="KW-0012">Acyltransferase</keyword>
<accession>A0ABQ3F407</accession>
<reference evidence="5" key="1">
    <citation type="journal article" date="2019" name="Int. J. Syst. Evol. Microbiol.">
        <title>The Global Catalogue of Microorganisms (GCM) 10K type strain sequencing project: providing services to taxonomists for standard genome sequencing and annotation.</title>
        <authorList>
            <consortium name="The Broad Institute Genomics Platform"/>
            <consortium name="The Broad Institute Genome Sequencing Center for Infectious Disease"/>
            <person name="Wu L."/>
            <person name="Ma J."/>
        </authorList>
    </citation>
    <scope>NUCLEOTIDE SEQUENCE [LARGE SCALE GENOMIC DNA]</scope>
    <source>
        <strain evidence="5">JCM 4738</strain>
    </source>
</reference>
<dbReference type="Proteomes" id="UP000642673">
    <property type="component" value="Unassembled WGS sequence"/>
</dbReference>
<evidence type="ECO:0000256" key="1">
    <source>
        <dbReference type="ARBA" id="ARBA00022679"/>
    </source>
</evidence>
<dbReference type="PROSITE" id="PS51186">
    <property type="entry name" value="GNAT"/>
    <property type="match status" value="1"/>
</dbReference>
<feature type="domain" description="N-acetyltransferase" evidence="3">
    <location>
        <begin position="1"/>
        <end position="158"/>
    </location>
</feature>
<comment type="caution">
    <text evidence="4">The sequence shown here is derived from an EMBL/GenBank/DDBJ whole genome shotgun (WGS) entry which is preliminary data.</text>
</comment>
<name>A0ABQ3F407_9ACTN</name>
<evidence type="ECO:0000313" key="5">
    <source>
        <dbReference type="Proteomes" id="UP000642673"/>
    </source>
</evidence>
<proteinExistence type="predicted"/>
<evidence type="ECO:0000313" key="4">
    <source>
        <dbReference type="EMBL" id="GHB79835.1"/>
    </source>
</evidence>
<evidence type="ECO:0000256" key="2">
    <source>
        <dbReference type="ARBA" id="ARBA00023315"/>
    </source>
</evidence>
<dbReference type="CDD" id="cd04301">
    <property type="entry name" value="NAT_SF"/>
    <property type="match status" value="1"/>
</dbReference>
<dbReference type="RefSeq" id="WP_190187194.1">
    <property type="nucleotide sequence ID" value="NZ_BMVP01000017.1"/>
</dbReference>